<keyword evidence="5" id="KW-0779">Telomere</keyword>
<evidence type="ECO:0000256" key="4">
    <source>
        <dbReference type="ARBA" id="ARBA00022454"/>
    </source>
</evidence>
<dbReference type="GO" id="GO:0005634">
    <property type="term" value="C:nucleus"/>
    <property type="evidence" value="ECO:0007669"/>
    <property type="project" value="UniProtKB-SubCell"/>
</dbReference>
<keyword evidence="4" id="KW-0158">Chromosome</keyword>
<evidence type="ECO:0000256" key="7">
    <source>
        <dbReference type="ARBA" id="ARBA00023242"/>
    </source>
</evidence>
<dbReference type="SUPFAM" id="SSF50249">
    <property type="entry name" value="Nucleic acid-binding proteins"/>
    <property type="match status" value="1"/>
</dbReference>
<organism evidence="10 11">
    <name type="scientific">Jimgerdemannia flammicorona</name>
    <dbReference type="NCBI Taxonomy" id="994334"/>
    <lineage>
        <taxon>Eukaryota</taxon>
        <taxon>Fungi</taxon>
        <taxon>Fungi incertae sedis</taxon>
        <taxon>Mucoromycota</taxon>
        <taxon>Mucoromycotina</taxon>
        <taxon>Endogonomycetes</taxon>
        <taxon>Endogonales</taxon>
        <taxon>Endogonaceae</taxon>
        <taxon>Jimgerdemannia</taxon>
    </lineage>
</organism>
<dbReference type="Proteomes" id="UP000268093">
    <property type="component" value="Unassembled WGS sequence"/>
</dbReference>
<evidence type="ECO:0000256" key="8">
    <source>
        <dbReference type="ARBA" id="ARBA00030039"/>
    </source>
</evidence>
<evidence type="ECO:0000256" key="2">
    <source>
        <dbReference type="ARBA" id="ARBA00004574"/>
    </source>
</evidence>
<evidence type="ECO:0000259" key="9">
    <source>
        <dbReference type="Pfam" id="PF10451"/>
    </source>
</evidence>
<gene>
    <name evidence="10" type="ORF">BC936DRAFT_139161</name>
</gene>
<dbReference type="InterPro" id="IPR018856">
    <property type="entry name" value="Stn1_N"/>
</dbReference>
<evidence type="ECO:0000256" key="6">
    <source>
        <dbReference type="ARBA" id="ARBA00023125"/>
    </source>
</evidence>
<dbReference type="OrthoDB" id="77828at2759"/>
<name>A0A433BAI4_9FUNG</name>
<comment type="caution">
    <text evidence="10">The sequence shown here is derived from an EMBL/GenBank/DDBJ whole genome shotgun (WGS) entry which is preliminary data.</text>
</comment>
<comment type="subcellular location">
    <subcellularLocation>
        <location evidence="2">Chromosome</location>
        <location evidence="2">Telomere</location>
    </subcellularLocation>
    <subcellularLocation>
        <location evidence="1">Nucleus</location>
    </subcellularLocation>
</comment>
<sequence>MLPLCSSGCADGPGPGTAPGGDAPDQQVFPEAFWGLDPLFWLHVKLFIADILALQRHPRGPDIFFYGNHPIRYVEIMGIIRSIDRTSNLVVYSVDDGSATIPCAHWQNVSPLLELGTLVRMSGKVGQWRDQWQITVYNIDAIDDLNTEMLHWLEILSLKRAVYDKPFVLPPAMQEKATELEQSLSVTDLADDVGKARFDFDALDPSETNEAAFKQAIMQHVEDSGMTEFLYTAMRSSPEMENRAKKVLLYQVR</sequence>
<dbReference type="PANTHER" id="PTHR13989">
    <property type="entry name" value="REPLICATION PROTEIN A-RELATED"/>
    <property type="match status" value="1"/>
</dbReference>
<evidence type="ECO:0000256" key="5">
    <source>
        <dbReference type="ARBA" id="ARBA00022895"/>
    </source>
</evidence>
<protein>
    <recommendedName>
        <fullName evidence="3">CST complex subunit STN1</fullName>
    </recommendedName>
    <alternativeName>
        <fullName evidence="8">Suppressor of cdc thirteen homolog</fullName>
    </alternativeName>
</protein>
<dbReference type="InterPro" id="IPR012340">
    <property type="entry name" value="NA-bd_OB-fold"/>
</dbReference>
<dbReference type="EMBL" id="RBNI01014373">
    <property type="protein sequence ID" value="RUP21744.1"/>
    <property type="molecule type" value="Genomic_DNA"/>
</dbReference>
<evidence type="ECO:0000256" key="3">
    <source>
        <dbReference type="ARBA" id="ARBA00017411"/>
    </source>
</evidence>
<proteinExistence type="predicted"/>
<dbReference type="AlphaFoldDB" id="A0A433BAI4"/>
<feature type="domain" description="CST complex subunit Stn1 N-terminal" evidence="9">
    <location>
        <begin position="62"/>
        <end position="161"/>
    </location>
</feature>
<dbReference type="Gene3D" id="2.40.50.140">
    <property type="entry name" value="Nucleic acid-binding proteins"/>
    <property type="match status" value="1"/>
</dbReference>
<keyword evidence="6" id="KW-0238">DNA-binding</keyword>
<dbReference type="InterPro" id="IPR040260">
    <property type="entry name" value="RFA2-like"/>
</dbReference>
<dbReference type="GO" id="GO:0003677">
    <property type="term" value="F:DNA binding"/>
    <property type="evidence" value="ECO:0007669"/>
    <property type="project" value="UniProtKB-KW"/>
</dbReference>
<dbReference type="PANTHER" id="PTHR13989:SF33">
    <property type="entry name" value="CST COMPLEX SUBUNIT STN1"/>
    <property type="match status" value="1"/>
</dbReference>
<accession>A0A433BAI4</accession>
<evidence type="ECO:0000313" key="11">
    <source>
        <dbReference type="Proteomes" id="UP000268093"/>
    </source>
</evidence>
<reference evidence="10 11" key="1">
    <citation type="journal article" date="2018" name="New Phytol.">
        <title>Phylogenomics of Endogonaceae and evolution of mycorrhizas within Mucoromycota.</title>
        <authorList>
            <person name="Chang Y."/>
            <person name="Desiro A."/>
            <person name="Na H."/>
            <person name="Sandor L."/>
            <person name="Lipzen A."/>
            <person name="Clum A."/>
            <person name="Barry K."/>
            <person name="Grigoriev I.V."/>
            <person name="Martin F.M."/>
            <person name="Stajich J.E."/>
            <person name="Smith M.E."/>
            <person name="Bonito G."/>
            <person name="Spatafora J.W."/>
        </authorList>
    </citation>
    <scope>NUCLEOTIDE SEQUENCE [LARGE SCALE GENOMIC DNA]</scope>
    <source>
        <strain evidence="10 11">GMNB39</strain>
    </source>
</reference>
<evidence type="ECO:0000313" key="10">
    <source>
        <dbReference type="EMBL" id="RUP21744.1"/>
    </source>
</evidence>
<evidence type="ECO:0000256" key="1">
    <source>
        <dbReference type="ARBA" id="ARBA00004123"/>
    </source>
</evidence>
<dbReference type="GO" id="GO:0000781">
    <property type="term" value="C:chromosome, telomeric region"/>
    <property type="evidence" value="ECO:0007669"/>
    <property type="project" value="UniProtKB-SubCell"/>
</dbReference>
<keyword evidence="11" id="KW-1185">Reference proteome</keyword>
<dbReference type="Pfam" id="PF10451">
    <property type="entry name" value="Stn1"/>
    <property type="match status" value="1"/>
</dbReference>
<keyword evidence="7" id="KW-0539">Nucleus</keyword>